<keyword evidence="2" id="KW-0808">Transferase</keyword>
<dbReference type="KEGG" id="kphy:AOZ06_24640"/>
<keyword evidence="3" id="KW-1185">Reference proteome</keyword>
<evidence type="ECO:0000313" key="2">
    <source>
        <dbReference type="EMBL" id="ALG09667.1"/>
    </source>
</evidence>
<dbReference type="Pfam" id="PF03781">
    <property type="entry name" value="FGE-sulfatase"/>
    <property type="match status" value="1"/>
</dbReference>
<dbReference type="AlphaFoldDB" id="A0A0N9HWK7"/>
<proteinExistence type="predicted"/>
<gene>
    <name evidence="2" type="ORF">AOZ06_24640</name>
</gene>
<evidence type="ECO:0000313" key="3">
    <source>
        <dbReference type="Proteomes" id="UP000063699"/>
    </source>
</evidence>
<dbReference type="STRING" id="860235.AOZ06_24640"/>
<dbReference type="PANTHER" id="PTHR23150:SF19">
    <property type="entry name" value="FORMYLGLYCINE-GENERATING ENZYME"/>
    <property type="match status" value="1"/>
</dbReference>
<dbReference type="Proteomes" id="UP000063699">
    <property type="component" value="Chromosome"/>
</dbReference>
<name>A0A0N9HWK7_9PSEU</name>
<dbReference type="InterPro" id="IPR016187">
    <property type="entry name" value="CTDL_fold"/>
</dbReference>
<dbReference type="SUPFAM" id="SSF56436">
    <property type="entry name" value="C-type lectin-like"/>
    <property type="match status" value="1"/>
</dbReference>
<dbReference type="Gene3D" id="3.90.1580.10">
    <property type="entry name" value="paralog of FGE (formylglycine-generating enzyme)"/>
    <property type="match status" value="1"/>
</dbReference>
<dbReference type="GO" id="GO:0004674">
    <property type="term" value="F:protein serine/threonine kinase activity"/>
    <property type="evidence" value="ECO:0007669"/>
    <property type="project" value="UniProtKB-KW"/>
</dbReference>
<sequence length="328" mass="36199">MAPNPAPVAANPNALGDREAMGLPGHLAERLPSDVFARHRDLLRDTPERLVARCEDGDEPFERRYVAGSVLGMLGDPRVDPDDPRMVDVPAGRAELGLPEDQVDAVVAQWAPVGVVADWIRKECPRHSVVLPSFRIMRYPVTNLEYRAFLRDTGTDALPSSWLFGGYPHQRANHPVWTVRPDQADAYAAWLAARTGRRFRLPSEAEWEYAAGGGVHEYPWGGQFLPDHANTVEDGPLCTTPVGLYPAGRSPFGADDMAGNVEEFVADDYAAYPGGAPVDDDLKRDGQSYRVARGGSFTRFGDLARCTRRHGWFDRDLYAIGFRLAEDA</sequence>
<dbReference type="RefSeq" id="WP_054291571.1">
    <property type="nucleotide sequence ID" value="NZ_CP012752.1"/>
</dbReference>
<dbReference type="EMBL" id="CP012752">
    <property type="protein sequence ID" value="ALG09667.1"/>
    <property type="molecule type" value="Genomic_DNA"/>
</dbReference>
<keyword evidence="2" id="KW-0723">Serine/threonine-protein kinase</keyword>
<keyword evidence="2" id="KW-0418">Kinase</keyword>
<dbReference type="GO" id="GO:0120147">
    <property type="term" value="F:formylglycine-generating oxidase activity"/>
    <property type="evidence" value="ECO:0007669"/>
    <property type="project" value="TreeGrafter"/>
</dbReference>
<dbReference type="InterPro" id="IPR051043">
    <property type="entry name" value="Sulfatase_Mod_Factor_Kinase"/>
</dbReference>
<accession>A0A0N9HWK7</accession>
<feature type="domain" description="Sulfatase-modifying factor enzyme-like" evidence="1">
    <location>
        <begin position="84"/>
        <end position="325"/>
    </location>
</feature>
<protein>
    <submittedName>
        <fullName evidence="2">Serine/threonine protein kinase</fullName>
    </submittedName>
</protein>
<organism evidence="2 3">
    <name type="scientific">Kibdelosporangium phytohabitans</name>
    <dbReference type="NCBI Taxonomy" id="860235"/>
    <lineage>
        <taxon>Bacteria</taxon>
        <taxon>Bacillati</taxon>
        <taxon>Actinomycetota</taxon>
        <taxon>Actinomycetes</taxon>
        <taxon>Pseudonocardiales</taxon>
        <taxon>Pseudonocardiaceae</taxon>
        <taxon>Kibdelosporangium</taxon>
    </lineage>
</organism>
<dbReference type="OrthoDB" id="9768004at2"/>
<evidence type="ECO:0000259" key="1">
    <source>
        <dbReference type="Pfam" id="PF03781"/>
    </source>
</evidence>
<dbReference type="InterPro" id="IPR005532">
    <property type="entry name" value="SUMF_dom"/>
</dbReference>
<reference evidence="2 3" key="1">
    <citation type="submission" date="2015-07" db="EMBL/GenBank/DDBJ databases">
        <title>Genome sequencing of Kibdelosporangium phytohabitans.</title>
        <authorList>
            <person name="Qin S."/>
            <person name="Xing K."/>
        </authorList>
    </citation>
    <scope>NUCLEOTIDE SEQUENCE [LARGE SCALE GENOMIC DNA]</scope>
    <source>
        <strain evidence="2 3">KLBMP1111</strain>
    </source>
</reference>
<dbReference type="PANTHER" id="PTHR23150">
    <property type="entry name" value="SULFATASE MODIFYING FACTOR 1, 2"/>
    <property type="match status" value="1"/>
</dbReference>
<dbReference type="InterPro" id="IPR042095">
    <property type="entry name" value="SUMF_sf"/>
</dbReference>